<dbReference type="RefSeq" id="WP_145350791.1">
    <property type="nucleotide sequence ID" value="NZ_CP036262.1"/>
</dbReference>
<feature type="transmembrane region" description="Helical" evidence="2">
    <location>
        <begin position="20"/>
        <end position="39"/>
    </location>
</feature>
<keyword evidence="2" id="KW-0472">Membrane</keyword>
<sequence length="100" mass="10690">MSSAPLNSPDTSRWDQNHGNFLLGFLLILLLIGAALLAYQQSRPAPQRFVPRVEATAVSDEGDPAEEEESLMLTPAPSEQDATLEPASTAGGDSPEEEPQ</sequence>
<organism evidence="3 4">
    <name type="scientific">Roseimaritima multifibrata</name>
    <dbReference type="NCBI Taxonomy" id="1930274"/>
    <lineage>
        <taxon>Bacteria</taxon>
        <taxon>Pseudomonadati</taxon>
        <taxon>Planctomycetota</taxon>
        <taxon>Planctomycetia</taxon>
        <taxon>Pirellulales</taxon>
        <taxon>Pirellulaceae</taxon>
        <taxon>Roseimaritima</taxon>
    </lineage>
</organism>
<protein>
    <submittedName>
        <fullName evidence="3">Uncharacterized protein</fullName>
    </submittedName>
</protein>
<gene>
    <name evidence="3" type="ORF">FF011L_13000</name>
</gene>
<evidence type="ECO:0000256" key="1">
    <source>
        <dbReference type="SAM" id="MobiDB-lite"/>
    </source>
</evidence>
<dbReference type="Proteomes" id="UP000320672">
    <property type="component" value="Chromosome"/>
</dbReference>
<keyword evidence="4" id="KW-1185">Reference proteome</keyword>
<evidence type="ECO:0000313" key="4">
    <source>
        <dbReference type="Proteomes" id="UP000320672"/>
    </source>
</evidence>
<keyword evidence="2" id="KW-1133">Transmembrane helix</keyword>
<reference evidence="3 4" key="1">
    <citation type="submission" date="2019-02" db="EMBL/GenBank/DDBJ databases">
        <title>Deep-cultivation of Planctomycetes and their phenomic and genomic characterization uncovers novel biology.</title>
        <authorList>
            <person name="Wiegand S."/>
            <person name="Jogler M."/>
            <person name="Boedeker C."/>
            <person name="Pinto D."/>
            <person name="Vollmers J."/>
            <person name="Rivas-Marin E."/>
            <person name="Kohn T."/>
            <person name="Peeters S.H."/>
            <person name="Heuer A."/>
            <person name="Rast P."/>
            <person name="Oberbeckmann S."/>
            <person name="Bunk B."/>
            <person name="Jeske O."/>
            <person name="Meyerdierks A."/>
            <person name="Storesund J.E."/>
            <person name="Kallscheuer N."/>
            <person name="Luecker S."/>
            <person name="Lage O.M."/>
            <person name="Pohl T."/>
            <person name="Merkel B.J."/>
            <person name="Hornburger P."/>
            <person name="Mueller R.-W."/>
            <person name="Bruemmer F."/>
            <person name="Labrenz M."/>
            <person name="Spormann A.M."/>
            <person name="Op den Camp H."/>
            <person name="Overmann J."/>
            <person name="Amann R."/>
            <person name="Jetten M.S.M."/>
            <person name="Mascher T."/>
            <person name="Medema M.H."/>
            <person name="Devos D.P."/>
            <person name="Kaster A.-K."/>
            <person name="Ovreas L."/>
            <person name="Rohde M."/>
            <person name="Galperin M.Y."/>
            <person name="Jogler C."/>
        </authorList>
    </citation>
    <scope>NUCLEOTIDE SEQUENCE [LARGE SCALE GENOMIC DNA]</scope>
    <source>
        <strain evidence="3 4">FF011L</strain>
    </source>
</reference>
<feature type="region of interest" description="Disordered" evidence="1">
    <location>
        <begin position="53"/>
        <end position="100"/>
    </location>
</feature>
<dbReference type="KEGG" id="rml:FF011L_13000"/>
<dbReference type="AlphaFoldDB" id="A0A517MCD0"/>
<keyword evidence="2" id="KW-0812">Transmembrane</keyword>
<feature type="compositionally biased region" description="Acidic residues" evidence="1">
    <location>
        <begin position="60"/>
        <end position="70"/>
    </location>
</feature>
<accession>A0A517MCD0</accession>
<evidence type="ECO:0000256" key="2">
    <source>
        <dbReference type="SAM" id="Phobius"/>
    </source>
</evidence>
<proteinExistence type="predicted"/>
<name>A0A517MCD0_9BACT</name>
<evidence type="ECO:0000313" key="3">
    <source>
        <dbReference type="EMBL" id="QDS92553.1"/>
    </source>
</evidence>
<dbReference type="EMBL" id="CP036262">
    <property type="protein sequence ID" value="QDS92553.1"/>
    <property type="molecule type" value="Genomic_DNA"/>
</dbReference>